<gene>
    <name evidence="1" type="ORF">FXB38_36830</name>
</gene>
<name>A0A5S4W3B7_9BRAD</name>
<organism evidence="1 2">
    <name type="scientific">Bradyrhizobium cytisi</name>
    <dbReference type="NCBI Taxonomy" id="515489"/>
    <lineage>
        <taxon>Bacteria</taxon>
        <taxon>Pseudomonadati</taxon>
        <taxon>Pseudomonadota</taxon>
        <taxon>Alphaproteobacteria</taxon>
        <taxon>Hyphomicrobiales</taxon>
        <taxon>Nitrobacteraceae</taxon>
        <taxon>Bradyrhizobium</taxon>
    </lineage>
</organism>
<accession>A0A5S4W3B7</accession>
<evidence type="ECO:0008006" key="3">
    <source>
        <dbReference type="Google" id="ProtNLM"/>
    </source>
</evidence>
<evidence type="ECO:0000313" key="1">
    <source>
        <dbReference type="EMBL" id="TYL73228.1"/>
    </source>
</evidence>
<dbReference type="InterPro" id="IPR045499">
    <property type="entry name" value="DUF6492"/>
</dbReference>
<proteinExistence type="predicted"/>
<dbReference type="EMBL" id="VSSR01000078">
    <property type="protein sequence ID" value="TYL73228.1"/>
    <property type="molecule type" value="Genomic_DNA"/>
</dbReference>
<evidence type="ECO:0000313" key="2">
    <source>
        <dbReference type="Proteomes" id="UP000324853"/>
    </source>
</evidence>
<dbReference type="Proteomes" id="UP000324853">
    <property type="component" value="Unassembled WGS sequence"/>
</dbReference>
<reference evidence="1 2" key="1">
    <citation type="submission" date="2019-08" db="EMBL/GenBank/DDBJ databases">
        <title>Bradyrhizobium hipponensis sp. nov., a rhizobium isolated from a Lupinus angustifolius root nodule in Tunisia.</title>
        <authorList>
            <person name="Off K."/>
            <person name="Rejili M."/>
            <person name="Mars M."/>
            <person name="Brachmann A."/>
            <person name="Marin M."/>
        </authorList>
    </citation>
    <scope>NUCLEOTIDE SEQUENCE [LARGE SCALE GENOMIC DNA]</scope>
    <source>
        <strain evidence="1 2">CTAW11</strain>
    </source>
</reference>
<dbReference type="RefSeq" id="WP_148755834.1">
    <property type="nucleotide sequence ID" value="NZ_VSSR01000078.1"/>
</dbReference>
<protein>
    <recommendedName>
        <fullName evidence="3">Glycosyltransferase family 2 protein</fullName>
    </recommendedName>
</protein>
<comment type="caution">
    <text evidence="1">The sequence shown here is derived from an EMBL/GenBank/DDBJ whole genome shotgun (WGS) entry which is preliminary data.</text>
</comment>
<dbReference type="AlphaFoldDB" id="A0A5S4W3B7"/>
<sequence>MPYTVVTVSHALDQPLLELQACSLHRFLDDRDGFVSSIVVIDNSDEGELDRTRLFNCYGRLAPRVRFMQACAFGAFPHTAGWYRQQALKLMVARTIETPRYIVLDAKNHLVNPLSRAYLETVDGQFMRSYVRNFQQHPLRAYFESTCRYFRIDEAAIRKFMPPITPFVLSASVVRELIEYVEAREKTIFSYAFLERARSKQMTEFALYAGYLLHTYGDFSDLYRFDGQECPVIWQFSDKSEAARRLAEARESPFLAVHRNAFATFDRDTTHAVARLWQTRGLFQSKEQACSFIEACAQRFG</sequence>
<dbReference type="OrthoDB" id="7068290at2"/>
<keyword evidence="2" id="KW-1185">Reference proteome</keyword>
<dbReference type="Pfam" id="PF20102">
    <property type="entry name" value="DUF6492"/>
    <property type="match status" value="1"/>
</dbReference>